<dbReference type="EMBL" id="LXQA010042176">
    <property type="protein sequence ID" value="MCI00088.1"/>
    <property type="molecule type" value="Genomic_DNA"/>
</dbReference>
<gene>
    <name evidence="1" type="ORF">A2U01_0021104</name>
</gene>
<feature type="non-terminal residue" evidence="1">
    <location>
        <position position="1"/>
    </location>
</feature>
<name>A0A392NJL5_9FABA</name>
<reference evidence="1 2" key="1">
    <citation type="journal article" date="2018" name="Front. Plant Sci.">
        <title>Red Clover (Trifolium pratense) and Zigzag Clover (T. medium) - A Picture of Genomic Similarities and Differences.</title>
        <authorList>
            <person name="Dluhosova J."/>
            <person name="Istvanek J."/>
            <person name="Nedelnik J."/>
            <person name="Repkova J."/>
        </authorList>
    </citation>
    <scope>NUCLEOTIDE SEQUENCE [LARGE SCALE GENOMIC DNA]</scope>
    <source>
        <strain evidence="2">cv. 10/8</strain>
        <tissue evidence="1">Leaf</tissue>
    </source>
</reference>
<dbReference type="PANTHER" id="PTHR47215:SF1">
    <property type="entry name" value="F9L1.8 PROTEIN"/>
    <property type="match status" value="1"/>
</dbReference>
<dbReference type="Proteomes" id="UP000265520">
    <property type="component" value="Unassembled WGS sequence"/>
</dbReference>
<sequence>DVVELSQVMGNGFDISLIDPPEKFGTVLVFATGSGIRKAAPL</sequence>
<organism evidence="1 2">
    <name type="scientific">Trifolium medium</name>
    <dbReference type="NCBI Taxonomy" id="97028"/>
    <lineage>
        <taxon>Eukaryota</taxon>
        <taxon>Viridiplantae</taxon>
        <taxon>Streptophyta</taxon>
        <taxon>Embryophyta</taxon>
        <taxon>Tracheophyta</taxon>
        <taxon>Spermatophyta</taxon>
        <taxon>Magnoliopsida</taxon>
        <taxon>eudicotyledons</taxon>
        <taxon>Gunneridae</taxon>
        <taxon>Pentapetalae</taxon>
        <taxon>rosids</taxon>
        <taxon>fabids</taxon>
        <taxon>Fabales</taxon>
        <taxon>Fabaceae</taxon>
        <taxon>Papilionoideae</taxon>
        <taxon>50 kb inversion clade</taxon>
        <taxon>NPAAA clade</taxon>
        <taxon>Hologalegina</taxon>
        <taxon>IRL clade</taxon>
        <taxon>Trifolieae</taxon>
        <taxon>Trifolium</taxon>
    </lineage>
</organism>
<keyword evidence="2" id="KW-1185">Reference proteome</keyword>
<accession>A0A392NJL5</accession>
<protein>
    <submittedName>
        <fullName evidence="1">Fruit protein pKIWI502-like</fullName>
    </submittedName>
</protein>
<comment type="caution">
    <text evidence="1">The sequence shown here is derived from an EMBL/GenBank/DDBJ whole genome shotgun (WGS) entry which is preliminary data.</text>
</comment>
<evidence type="ECO:0000313" key="2">
    <source>
        <dbReference type="Proteomes" id="UP000265520"/>
    </source>
</evidence>
<proteinExistence type="predicted"/>
<dbReference type="AlphaFoldDB" id="A0A392NJL5"/>
<evidence type="ECO:0000313" key="1">
    <source>
        <dbReference type="EMBL" id="MCI00088.1"/>
    </source>
</evidence>
<dbReference type="PANTHER" id="PTHR47215">
    <property type="match status" value="1"/>
</dbReference>